<dbReference type="PROSITE" id="PS50966">
    <property type="entry name" value="ZF_SWIM"/>
    <property type="match status" value="1"/>
</dbReference>
<protein>
    <recommendedName>
        <fullName evidence="2">SWIM-type domain-containing protein</fullName>
    </recommendedName>
</protein>
<dbReference type="InterPro" id="IPR007527">
    <property type="entry name" value="Znf_SWIM"/>
</dbReference>
<dbReference type="Pfam" id="PF04434">
    <property type="entry name" value="SWIM"/>
    <property type="match status" value="1"/>
</dbReference>
<keyword evidence="4" id="KW-1185">Reference proteome</keyword>
<keyword evidence="1" id="KW-0479">Metal-binding</keyword>
<keyword evidence="1" id="KW-0863">Zinc-finger</keyword>
<dbReference type="Proteomes" id="UP000182987">
    <property type="component" value="Chromosome"/>
</dbReference>
<evidence type="ECO:0000313" key="4">
    <source>
        <dbReference type="Proteomes" id="UP000182987"/>
    </source>
</evidence>
<keyword evidence="1" id="KW-0862">Zinc</keyword>
<evidence type="ECO:0000256" key="1">
    <source>
        <dbReference type="PROSITE-ProRule" id="PRU00325"/>
    </source>
</evidence>
<dbReference type="AlphaFoldDB" id="A0A1L3ENK2"/>
<name>A0A1L3ENK2_9GAMM</name>
<gene>
    <name evidence="3" type="ORF">BJI69_01075</name>
</gene>
<sequence length="452" mass="48875">MAEIPHVYRYRGVSTVAARDRPHLALVTGSPADAPPPYFFEGRVRQPRRVADALTAVHLIVGARFFTPANTVAMRIAQSDPVVTSGGGMLRFEGFSACCSTYIRVDLGPEGYEGEVIGKGSTNVDFNAPMRAALAGVRDDHGLGLSVGADEFSVTTRGAAITERKVALPERWIRGMLEVQAFQSAMVPRLRAPAVEALRFLRSLPRASTSRTPMWVARGPSGLFTTTRELDDGVRLTDSTRLRALEALIPFSEGLTVYADPANQASAWVLDFRGLRVTLALSAETWRGFSGEGQSLHALMRLTNDGNGAVLNQVRAQLNWQRLLRADELSATTGLASDRIVDALRVLGATGLVGYDVAEQGHFHRVLPFDLSAIDDRHPRLAAAKDLLAHQAVRIESGAPLVAAVKSDGVEHRVRDVDGRVRCTCPWFAKHGGDRGPCKHVLAAVALQEAHA</sequence>
<proteinExistence type="predicted"/>
<dbReference type="STRING" id="1440763.BJI69_01075"/>
<evidence type="ECO:0000313" key="3">
    <source>
        <dbReference type="EMBL" id="APG02635.1"/>
    </source>
</evidence>
<dbReference type="EMBL" id="CP017480">
    <property type="protein sequence ID" value="APG02635.1"/>
    <property type="molecule type" value="Genomic_DNA"/>
</dbReference>
<evidence type="ECO:0000259" key="2">
    <source>
        <dbReference type="PROSITE" id="PS50966"/>
    </source>
</evidence>
<reference evidence="4" key="1">
    <citation type="submission" date="2016-09" db="EMBL/GenBank/DDBJ databases">
        <authorList>
            <person name="Lysoe E."/>
        </authorList>
    </citation>
    <scope>NUCLEOTIDE SEQUENCE [LARGE SCALE GENOMIC DNA]</scope>
    <source>
        <strain evidence="4">LJ96T</strain>
    </source>
</reference>
<dbReference type="GO" id="GO:0008270">
    <property type="term" value="F:zinc ion binding"/>
    <property type="evidence" value="ECO:0007669"/>
    <property type="project" value="UniProtKB-KW"/>
</dbReference>
<dbReference type="RefSeq" id="WP_052767309.1">
    <property type="nucleotide sequence ID" value="NZ_CP017480.1"/>
</dbReference>
<dbReference type="KEGG" id="lrz:BJI69_01075"/>
<feature type="domain" description="SWIM-type" evidence="2">
    <location>
        <begin position="408"/>
        <end position="449"/>
    </location>
</feature>
<accession>A0A1L3ENK2</accession>
<organism evidence="3 4">
    <name type="scientific">Luteibacter rhizovicinus DSM 16549</name>
    <dbReference type="NCBI Taxonomy" id="1440763"/>
    <lineage>
        <taxon>Bacteria</taxon>
        <taxon>Pseudomonadati</taxon>
        <taxon>Pseudomonadota</taxon>
        <taxon>Gammaproteobacteria</taxon>
        <taxon>Lysobacterales</taxon>
        <taxon>Rhodanobacteraceae</taxon>
        <taxon>Luteibacter</taxon>
    </lineage>
</organism>